<dbReference type="PROSITE" id="PS50172">
    <property type="entry name" value="BRCT"/>
    <property type="match status" value="1"/>
</dbReference>
<proteinExistence type="inferred from homology"/>
<feature type="binding site" evidence="12">
    <location>
        <position position="194"/>
    </location>
    <ligand>
        <name>NAD(+)</name>
        <dbReference type="ChEBI" id="CHEBI:57540"/>
    </ligand>
</feature>
<keyword evidence="17" id="KW-1185">Reference proteome</keyword>
<dbReference type="InterPro" id="IPR013840">
    <property type="entry name" value="DNAligase_N"/>
</dbReference>
<dbReference type="HAMAP" id="MF_01588">
    <property type="entry name" value="DNA_ligase_A"/>
    <property type="match status" value="1"/>
</dbReference>
<dbReference type="Gene3D" id="1.10.150.20">
    <property type="entry name" value="5' to 3' exonuclease, C-terminal subdomain"/>
    <property type="match status" value="2"/>
</dbReference>
<keyword evidence="9 12" id="KW-0234">DNA repair</keyword>
<dbReference type="SUPFAM" id="SSF47781">
    <property type="entry name" value="RuvA domain 2-like"/>
    <property type="match status" value="1"/>
</dbReference>
<comment type="caution">
    <text evidence="16">The sequence shown here is derived from an EMBL/GenBank/DDBJ whole genome shotgun (WGS) entry which is preliminary data.</text>
</comment>
<protein>
    <recommendedName>
        <fullName evidence="12 13">DNA ligase</fullName>
        <ecNumber evidence="12 13">6.5.1.2</ecNumber>
    </recommendedName>
    <alternativeName>
        <fullName evidence="12">Polydeoxyribonucleotide synthase [NAD(+)]</fullName>
    </alternativeName>
</protein>
<keyword evidence="3 12" id="KW-0235">DNA replication</keyword>
<keyword evidence="6 12" id="KW-0862">Zinc</keyword>
<feature type="binding site" evidence="12">
    <location>
        <position position="468"/>
    </location>
    <ligand>
        <name>Zn(2+)</name>
        <dbReference type="ChEBI" id="CHEBI:29105"/>
    </ligand>
</feature>
<comment type="catalytic activity">
    <reaction evidence="11 12 13">
        <text>NAD(+) + (deoxyribonucleotide)n-3'-hydroxyl + 5'-phospho-(deoxyribonucleotide)m = (deoxyribonucleotide)n+m + AMP + beta-nicotinamide D-nucleotide.</text>
        <dbReference type="EC" id="6.5.1.2"/>
    </reaction>
</comment>
<dbReference type="SUPFAM" id="SSF52113">
    <property type="entry name" value="BRCT domain"/>
    <property type="match status" value="1"/>
</dbReference>
<dbReference type="PANTHER" id="PTHR23389">
    <property type="entry name" value="CHROMOSOME TRANSMISSION FIDELITY FACTOR 18"/>
    <property type="match status" value="1"/>
</dbReference>
<dbReference type="Gene3D" id="3.40.50.10190">
    <property type="entry name" value="BRCT domain"/>
    <property type="match status" value="1"/>
</dbReference>
<evidence type="ECO:0000256" key="4">
    <source>
        <dbReference type="ARBA" id="ARBA00022723"/>
    </source>
</evidence>
<dbReference type="Pfam" id="PF03120">
    <property type="entry name" value="OB_DNA_ligase"/>
    <property type="match status" value="1"/>
</dbReference>
<dbReference type="SMART" id="SM00532">
    <property type="entry name" value="LIGANc"/>
    <property type="match status" value="1"/>
</dbReference>
<dbReference type="InterPro" id="IPR012340">
    <property type="entry name" value="NA-bd_OB-fold"/>
</dbReference>
<dbReference type="Gene3D" id="6.20.10.30">
    <property type="match status" value="1"/>
</dbReference>
<dbReference type="EC" id="6.5.1.2" evidence="12 13"/>
<dbReference type="Pfam" id="PF01653">
    <property type="entry name" value="DNA_ligase_aden"/>
    <property type="match status" value="1"/>
</dbReference>
<comment type="similarity">
    <text evidence="12">Belongs to the NAD-dependent DNA ligase family. LigA subfamily.</text>
</comment>
<dbReference type="InterPro" id="IPR001679">
    <property type="entry name" value="DNA_ligase"/>
</dbReference>
<dbReference type="Gene3D" id="3.30.470.30">
    <property type="entry name" value="DNA ligase/mRNA capping enzyme"/>
    <property type="match status" value="1"/>
</dbReference>
<evidence type="ECO:0000256" key="1">
    <source>
        <dbReference type="ARBA" id="ARBA00004067"/>
    </source>
</evidence>
<comment type="function">
    <text evidence="1 12">DNA ligase that catalyzes the formation of phosphodiester linkages between 5'-phosphoryl and 3'-hydroxyl groups in double-stranded DNA using NAD as a coenzyme and as the energy source for the reaction. It is essential for DNA replication and repair of damaged DNA.</text>
</comment>
<sequence>MTQAELPGAAAAAPGSLPTGPEARAAVLRAELHRLAHAYYVLDQPALPDAEYDRLFAELQALESAHPELLTPDSPTQRVGGRVLDQFSSVRHAVPMLSIRTETDTEASGAEAFDARIRRELGLGEGAPPVEYVAELKFDGLAMNLRYENRVLVQAATRGDGELGEDVTHNIRTIGQIPLRLPDDAPPVLEVRGEVYMRRPDFERLNEAQRARGDKLFVNPRNAAAGAVRQLDSNIAAQRPLSFFAYGLGEVTPAEQGGPAWQTHFEVLQALKSWGFPVEALDQIAHGAAELVAFHQKIGALRDRLAYDIDGVVYKVNSLALQRRLGFVTREPRWAVAHKYPAQEQLTTVLGIDVQVGRTGAITPVARLEPVFVGGVVVSNVTLHNQDEIARLGLLVGDTVIVRRAGDVIPQVVAVVPERRPAELDLNAEALPEPYLRFVMPRHCPVCGSHVMRDEGEVVARCTGGLFCKAQRKESIRHFASRRAMDIEGLGERHIDNLVEFDQLHSVADLYQLTLQQFLDVKRRVDERDGVAAELQGRDEVPTKWAQNILDGIAASKQRPLGRFLFALGMRHVGESTGKTLADWLGRLDWVRRAPLPLLRVLPDVGDVVATSIYEFLQEDHNRKVIDTLVAEGVVPPDTGRPVAALADKLSLASLLGALKVPKLTPLRAEQLAPHLGRLSELLDPQAAWIHQADLPAEVLRSVQAFVAEPGQAEVLQALDQIRAELLAALPAAESAPRSALAGKTVVLTGTLPTLGRDQAKDLLEAAGAKVTGSVSKKTDYVVAGAEAGSKLDKALSLGVAVLDEAGMLALLAAAPTESASAAASAPTAAAAAPAEAPQLPPSAPAQDAPVQAALFPPTGD</sequence>
<name>A0ABT5MTZ2_9BURK</name>
<dbReference type="InterPro" id="IPR041663">
    <property type="entry name" value="DisA/LigA_HHH"/>
</dbReference>
<dbReference type="CDD" id="cd17748">
    <property type="entry name" value="BRCT_DNA_ligase_like"/>
    <property type="match status" value="1"/>
</dbReference>
<keyword evidence="7 12" id="KW-0460">Magnesium</keyword>
<dbReference type="Proteomes" id="UP001528673">
    <property type="component" value="Unassembled WGS sequence"/>
</dbReference>
<evidence type="ECO:0000256" key="12">
    <source>
        <dbReference type="HAMAP-Rule" id="MF_01588"/>
    </source>
</evidence>
<evidence type="ECO:0000259" key="15">
    <source>
        <dbReference type="PROSITE" id="PS50172"/>
    </source>
</evidence>
<dbReference type="InterPro" id="IPR036420">
    <property type="entry name" value="BRCT_dom_sf"/>
</dbReference>
<feature type="binding site" evidence="12">
    <location>
        <position position="158"/>
    </location>
    <ligand>
        <name>NAD(+)</name>
        <dbReference type="ChEBI" id="CHEBI:57540"/>
    </ligand>
</feature>
<dbReference type="PROSITE" id="PS01056">
    <property type="entry name" value="DNA_LIGASE_N2"/>
    <property type="match status" value="1"/>
</dbReference>
<evidence type="ECO:0000256" key="10">
    <source>
        <dbReference type="ARBA" id="ARBA00023211"/>
    </source>
</evidence>
<organism evidence="16 17">
    <name type="scientific">Curvibacter cyanobacteriorum</name>
    <dbReference type="NCBI Taxonomy" id="3026422"/>
    <lineage>
        <taxon>Bacteria</taxon>
        <taxon>Pseudomonadati</taxon>
        <taxon>Pseudomonadota</taxon>
        <taxon>Betaproteobacteria</taxon>
        <taxon>Burkholderiales</taxon>
        <taxon>Comamonadaceae</taxon>
        <taxon>Curvibacter</taxon>
    </lineage>
</organism>
<dbReference type="Pfam" id="PF03119">
    <property type="entry name" value="DNA_ligase_ZBD"/>
    <property type="match status" value="1"/>
</dbReference>
<dbReference type="NCBIfam" id="TIGR00575">
    <property type="entry name" value="dnlj"/>
    <property type="match status" value="1"/>
</dbReference>
<dbReference type="SUPFAM" id="SSF56091">
    <property type="entry name" value="DNA ligase/mRNA capping enzyme, catalytic domain"/>
    <property type="match status" value="1"/>
</dbReference>
<evidence type="ECO:0000256" key="9">
    <source>
        <dbReference type="ARBA" id="ARBA00023204"/>
    </source>
</evidence>
<evidence type="ECO:0000256" key="3">
    <source>
        <dbReference type="ARBA" id="ARBA00022705"/>
    </source>
</evidence>
<dbReference type="InterPro" id="IPR010994">
    <property type="entry name" value="RuvA_2-like"/>
</dbReference>
<dbReference type="Gene3D" id="1.10.287.610">
    <property type="entry name" value="Helix hairpin bin"/>
    <property type="match status" value="1"/>
</dbReference>
<evidence type="ECO:0000313" key="16">
    <source>
        <dbReference type="EMBL" id="MDD0837505.1"/>
    </source>
</evidence>
<comment type="caution">
    <text evidence="12">Lacks conserved residue(s) required for the propagation of feature annotation.</text>
</comment>
<evidence type="ECO:0000256" key="2">
    <source>
        <dbReference type="ARBA" id="ARBA00022598"/>
    </source>
</evidence>
<feature type="compositionally biased region" description="Low complexity" evidence="14">
    <location>
        <begin position="823"/>
        <end position="838"/>
    </location>
</feature>
<dbReference type="Pfam" id="PF00533">
    <property type="entry name" value="BRCT"/>
    <property type="match status" value="1"/>
</dbReference>
<evidence type="ECO:0000256" key="5">
    <source>
        <dbReference type="ARBA" id="ARBA00022763"/>
    </source>
</evidence>
<reference evidence="16 17" key="1">
    <citation type="submission" date="2023-02" db="EMBL/GenBank/DDBJ databases">
        <title>Bacterial whole genomic sequence of Curvibacter sp. HBC61.</title>
        <authorList>
            <person name="Le V."/>
            <person name="Ko S.-R."/>
            <person name="Ahn C.-Y."/>
            <person name="Oh H.-M."/>
        </authorList>
    </citation>
    <scope>NUCLEOTIDE SEQUENCE [LARGE SCALE GENOMIC DNA]</scope>
    <source>
        <strain evidence="16 17">HBC61</strain>
    </source>
</reference>
<keyword evidence="2 12" id="KW-0436">Ligase</keyword>
<feature type="region of interest" description="Disordered" evidence="14">
    <location>
        <begin position="823"/>
        <end position="861"/>
    </location>
</feature>
<dbReference type="RefSeq" id="WP_273948620.1">
    <property type="nucleotide sequence ID" value="NZ_JAQSIP010000001.1"/>
</dbReference>
<feature type="binding site" evidence="12">
    <location>
        <begin position="49"/>
        <end position="53"/>
    </location>
    <ligand>
        <name>NAD(+)</name>
        <dbReference type="ChEBI" id="CHEBI:57540"/>
    </ligand>
</feature>
<dbReference type="Gene3D" id="2.40.50.140">
    <property type="entry name" value="Nucleic acid-binding proteins"/>
    <property type="match status" value="1"/>
</dbReference>
<dbReference type="Pfam" id="PF12826">
    <property type="entry name" value="HHH_2"/>
    <property type="match status" value="1"/>
</dbReference>
<dbReference type="InterPro" id="IPR001357">
    <property type="entry name" value="BRCT_dom"/>
</dbReference>
<dbReference type="InterPro" id="IPR004150">
    <property type="entry name" value="NAD_DNA_ligase_OB"/>
</dbReference>
<dbReference type="InterPro" id="IPR033136">
    <property type="entry name" value="DNA_ligase_CS"/>
</dbReference>
<keyword evidence="4 12" id="KW-0479">Metal-binding</keyword>
<evidence type="ECO:0000256" key="7">
    <source>
        <dbReference type="ARBA" id="ARBA00022842"/>
    </source>
</evidence>
<dbReference type="InterPro" id="IPR018239">
    <property type="entry name" value="DNA_ligase_AS"/>
</dbReference>
<keyword evidence="10 12" id="KW-0464">Manganese</keyword>
<dbReference type="CDD" id="cd00114">
    <property type="entry name" value="LIGANc"/>
    <property type="match status" value="1"/>
</dbReference>
<comment type="cofactor">
    <cofactor evidence="12">
        <name>Mg(2+)</name>
        <dbReference type="ChEBI" id="CHEBI:18420"/>
    </cofactor>
    <cofactor evidence="12">
        <name>Mn(2+)</name>
        <dbReference type="ChEBI" id="CHEBI:29035"/>
    </cofactor>
</comment>
<evidence type="ECO:0000256" key="11">
    <source>
        <dbReference type="ARBA" id="ARBA00034005"/>
    </source>
</evidence>
<feature type="binding site" evidence="12">
    <location>
        <begin position="98"/>
        <end position="99"/>
    </location>
    <ligand>
        <name>NAD(+)</name>
        <dbReference type="ChEBI" id="CHEBI:57540"/>
    </ligand>
</feature>
<feature type="binding site" evidence="12">
    <location>
        <position position="447"/>
    </location>
    <ligand>
        <name>Zn(2+)</name>
        <dbReference type="ChEBI" id="CHEBI:29105"/>
    </ligand>
</feature>
<evidence type="ECO:0000256" key="8">
    <source>
        <dbReference type="ARBA" id="ARBA00023027"/>
    </source>
</evidence>
<feature type="binding site" evidence="12">
    <location>
        <position position="339"/>
    </location>
    <ligand>
        <name>NAD(+)</name>
        <dbReference type="ChEBI" id="CHEBI:57540"/>
    </ligand>
</feature>
<dbReference type="GO" id="GO:0003911">
    <property type="term" value="F:DNA ligase (NAD+) activity"/>
    <property type="evidence" value="ECO:0007669"/>
    <property type="project" value="UniProtKB-EC"/>
</dbReference>
<feature type="binding site" evidence="12">
    <location>
        <position position="444"/>
    </location>
    <ligand>
        <name>Zn(2+)</name>
        <dbReference type="ChEBI" id="CHEBI:29105"/>
    </ligand>
</feature>
<evidence type="ECO:0000256" key="14">
    <source>
        <dbReference type="SAM" id="MobiDB-lite"/>
    </source>
</evidence>
<keyword evidence="5 12" id="KW-0227">DNA damage</keyword>
<evidence type="ECO:0000256" key="6">
    <source>
        <dbReference type="ARBA" id="ARBA00022833"/>
    </source>
</evidence>
<dbReference type="NCBIfam" id="NF005932">
    <property type="entry name" value="PRK07956.1"/>
    <property type="match status" value="1"/>
</dbReference>
<feature type="binding site" evidence="12">
    <location>
        <position position="315"/>
    </location>
    <ligand>
        <name>NAD(+)</name>
        <dbReference type="ChEBI" id="CHEBI:57540"/>
    </ligand>
</feature>
<dbReference type="PANTHER" id="PTHR23389:SF9">
    <property type="entry name" value="DNA LIGASE"/>
    <property type="match status" value="1"/>
</dbReference>
<dbReference type="InterPro" id="IPR004149">
    <property type="entry name" value="Znf_DNAligase_C4"/>
</dbReference>
<feature type="domain" description="BRCT" evidence="15">
    <location>
        <begin position="736"/>
        <end position="812"/>
    </location>
</feature>
<feature type="binding site" evidence="12">
    <location>
        <position position="135"/>
    </location>
    <ligand>
        <name>NAD(+)</name>
        <dbReference type="ChEBI" id="CHEBI:57540"/>
    </ligand>
</feature>
<evidence type="ECO:0000313" key="17">
    <source>
        <dbReference type="Proteomes" id="UP001528673"/>
    </source>
</evidence>
<dbReference type="SMART" id="SM00292">
    <property type="entry name" value="BRCT"/>
    <property type="match status" value="1"/>
</dbReference>
<accession>A0ABT5MTZ2</accession>
<keyword evidence="8 12" id="KW-0520">NAD</keyword>
<dbReference type="PROSITE" id="PS01055">
    <property type="entry name" value="DNA_LIGASE_N1"/>
    <property type="match status" value="1"/>
</dbReference>
<dbReference type="InterPro" id="IPR013839">
    <property type="entry name" value="DNAligase_adenylation"/>
</dbReference>
<evidence type="ECO:0000256" key="13">
    <source>
        <dbReference type="RuleBase" id="RU000618"/>
    </source>
</evidence>
<feature type="active site" description="N6-AMP-lysine intermediate" evidence="12">
    <location>
        <position position="137"/>
    </location>
</feature>
<gene>
    <name evidence="12 16" type="primary">ligA</name>
    <name evidence="16" type="ORF">PSQ40_02865</name>
</gene>
<dbReference type="SUPFAM" id="SSF50249">
    <property type="entry name" value="Nucleic acid-binding proteins"/>
    <property type="match status" value="1"/>
</dbReference>
<dbReference type="EMBL" id="JAQSIP010000001">
    <property type="protein sequence ID" value="MDD0837505.1"/>
    <property type="molecule type" value="Genomic_DNA"/>
</dbReference>